<evidence type="ECO:0000256" key="1">
    <source>
        <dbReference type="ARBA" id="ARBA00022801"/>
    </source>
</evidence>
<dbReference type="SUPFAM" id="SSF48726">
    <property type="entry name" value="Immunoglobulin"/>
    <property type="match status" value="1"/>
</dbReference>
<protein>
    <submittedName>
        <fullName evidence="3">Carbohydrate binding domain protein</fullName>
    </submittedName>
</protein>
<dbReference type="SUPFAM" id="SSF49785">
    <property type="entry name" value="Galactose-binding domain-like"/>
    <property type="match status" value="1"/>
</dbReference>
<dbReference type="InterPro" id="IPR013783">
    <property type="entry name" value="Ig-like_fold"/>
</dbReference>
<dbReference type="Proteomes" id="UP000050360">
    <property type="component" value="Unassembled WGS sequence"/>
</dbReference>
<dbReference type="PATRIC" id="fig|1719120.3.peg.3179"/>
<name>A0A0P7ZFZ8_9EURY</name>
<accession>A0A0P7ZFZ8</accession>
<dbReference type="InterPro" id="IPR008979">
    <property type="entry name" value="Galactose-bd-like_sf"/>
</dbReference>
<proteinExistence type="predicted"/>
<feature type="domain" description="CBM-cenC" evidence="2">
    <location>
        <begin position="66"/>
        <end position="194"/>
    </location>
</feature>
<organism evidence="3 4">
    <name type="scientific">Candidatus Methanoperedens nitratireducens</name>
    <dbReference type="NCBI Taxonomy" id="1392998"/>
    <lineage>
        <taxon>Archaea</taxon>
        <taxon>Methanobacteriati</taxon>
        <taxon>Methanobacteriota</taxon>
        <taxon>Stenosarchaea group</taxon>
        <taxon>Methanomicrobia</taxon>
        <taxon>Methanosarcinales</taxon>
        <taxon>ANME-2 cluster</taxon>
        <taxon>Candidatus Methanoperedentaceae</taxon>
        <taxon>Candidatus Methanoperedens</taxon>
    </lineage>
</organism>
<comment type="caution">
    <text evidence="3">The sequence shown here is derived from an EMBL/GenBank/DDBJ whole genome shotgun (WGS) entry which is preliminary data.</text>
</comment>
<evidence type="ECO:0000313" key="4">
    <source>
        <dbReference type="Proteomes" id="UP000050360"/>
    </source>
</evidence>
<keyword evidence="1" id="KW-0378">Hydrolase</keyword>
<dbReference type="InterPro" id="IPR003305">
    <property type="entry name" value="CenC_carb-bd"/>
</dbReference>
<gene>
    <name evidence="3" type="ORF">MPEBLZ_02924</name>
</gene>
<sequence length="252" mass="26655">TGTAPLTYQWQKNNVNITGAVSPMYTTPATILSDSGSTYRVIVTNSAGSTTSNAATLTVNPATAINLIINPGFESGTASWLFYTNGVGTFSPFSPGYGGSSNAAKLAFISIGTSMQLYQTGVTLEPNTRYRLSFAAYSTKGHDLKVNLIKHVAPFTNYGLYQPINLGTSWQSFTIEFTTSGFVGTVRDGRLQFWFAGTGFAAAGDIYYIDDVRLEKVISATVPPTITTQPSSQSVNAGQIASFSVVATGTAP</sequence>
<evidence type="ECO:0000313" key="3">
    <source>
        <dbReference type="EMBL" id="KPQ42520.1"/>
    </source>
</evidence>
<dbReference type="AlphaFoldDB" id="A0A0P7ZFZ8"/>
<evidence type="ECO:0000259" key="2">
    <source>
        <dbReference type="Pfam" id="PF02018"/>
    </source>
</evidence>
<feature type="non-terminal residue" evidence="3">
    <location>
        <position position="252"/>
    </location>
</feature>
<dbReference type="Gene3D" id="2.60.40.10">
    <property type="entry name" value="Immunoglobulins"/>
    <property type="match status" value="1"/>
</dbReference>
<dbReference type="InterPro" id="IPR036179">
    <property type="entry name" value="Ig-like_dom_sf"/>
</dbReference>
<feature type="non-terminal residue" evidence="3">
    <location>
        <position position="1"/>
    </location>
</feature>
<dbReference type="GO" id="GO:0016798">
    <property type="term" value="F:hydrolase activity, acting on glycosyl bonds"/>
    <property type="evidence" value="ECO:0007669"/>
    <property type="project" value="InterPro"/>
</dbReference>
<dbReference type="Pfam" id="PF02018">
    <property type="entry name" value="CBM_4_9"/>
    <property type="match status" value="1"/>
</dbReference>
<dbReference type="EMBL" id="LKCM01000226">
    <property type="protein sequence ID" value="KPQ42520.1"/>
    <property type="molecule type" value="Genomic_DNA"/>
</dbReference>
<reference evidence="3 4" key="1">
    <citation type="submission" date="2015-09" db="EMBL/GenBank/DDBJ databases">
        <title>A metagenomics-based metabolic model of nitrate-dependent anaerobic oxidation of methane by Methanoperedens-like archaea.</title>
        <authorList>
            <person name="Arshad A."/>
            <person name="Speth D.R."/>
            <person name="De Graaf R.M."/>
            <person name="Op Den Camp H.J."/>
            <person name="Jetten M.S."/>
            <person name="Welte C.U."/>
        </authorList>
    </citation>
    <scope>NUCLEOTIDE SEQUENCE [LARGE SCALE GENOMIC DNA]</scope>
</reference>
<dbReference type="Gene3D" id="2.60.120.260">
    <property type="entry name" value="Galactose-binding domain-like"/>
    <property type="match status" value="1"/>
</dbReference>